<dbReference type="AlphaFoldDB" id="A0A3Q8WTC4"/>
<evidence type="ECO:0000256" key="2">
    <source>
        <dbReference type="SAM" id="MobiDB-lite"/>
    </source>
</evidence>
<feature type="signal peptide" evidence="3">
    <location>
        <begin position="1"/>
        <end position="23"/>
    </location>
</feature>
<organism evidence="5 6">
    <name type="scientific">Flaviflexus salsibiostraticola</name>
    <dbReference type="NCBI Taxonomy" id="1282737"/>
    <lineage>
        <taxon>Bacteria</taxon>
        <taxon>Bacillati</taxon>
        <taxon>Actinomycetota</taxon>
        <taxon>Actinomycetes</taxon>
        <taxon>Actinomycetales</taxon>
        <taxon>Actinomycetaceae</taxon>
        <taxon>Flaviflexus</taxon>
    </lineage>
</organism>
<dbReference type="OrthoDB" id="9797736at2"/>
<gene>
    <name evidence="5" type="ORF">EJO69_05530</name>
</gene>
<dbReference type="Gene3D" id="3.40.50.1980">
    <property type="entry name" value="Nitrogenase molybdenum iron protein domain"/>
    <property type="match status" value="2"/>
</dbReference>
<dbReference type="SUPFAM" id="SSF53807">
    <property type="entry name" value="Helical backbone' metal receptor"/>
    <property type="match status" value="1"/>
</dbReference>
<proteinExistence type="inferred from homology"/>
<feature type="chain" id="PRO_5018646218" evidence="3">
    <location>
        <begin position="24"/>
        <end position="366"/>
    </location>
</feature>
<keyword evidence="6" id="KW-1185">Reference proteome</keyword>
<dbReference type="Proteomes" id="UP000270021">
    <property type="component" value="Chromosome"/>
</dbReference>
<feature type="region of interest" description="Disordered" evidence="2">
    <location>
        <begin position="19"/>
        <end position="61"/>
    </location>
</feature>
<keyword evidence="3" id="KW-0732">Signal</keyword>
<dbReference type="PROSITE" id="PS51257">
    <property type="entry name" value="PROKAR_LIPOPROTEIN"/>
    <property type="match status" value="1"/>
</dbReference>
<name>A0A3Q8WTC4_9ACTO</name>
<accession>A0A3Q8WTC4</accession>
<dbReference type="PANTHER" id="PTHR30535">
    <property type="entry name" value="VITAMIN B12-BINDING PROTEIN"/>
    <property type="match status" value="1"/>
</dbReference>
<dbReference type="KEGG" id="fsl:EJO69_05530"/>
<dbReference type="InterPro" id="IPR002491">
    <property type="entry name" value="ABC_transptr_periplasmic_BD"/>
</dbReference>
<dbReference type="RefSeq" id="WP_126040049.1">
    <property type="nucleotide sequence ID" value="NZ_CP034438.1"/>
</dbReference>
<evidence type="ECO:0000259" key="4">
    <source>
        <dbReference type="PROSITE" id="PS50983"/>
    </source>
</evidence>
<dbReference type="PROSITE" id="PS50983">
    <property type="entry name" value="FE_B12_PBP"/>
    <property type="match status" value="1"/>
</dbReference>
<comment type="similarity">
    <text evidence="1">Belongs to the bacterial solute-binding protein 8 family.</text>
</comment>
<evidence type="ECO:0000313" key="6">
    <source>
        <dbReference type="Proteomes" id="UP000270021"/>
    </source>
</evidence>
<feature type="compositionally biased region" description="Low complexity" evidence="2">
    <location>
        <begin position="22"/>
        <end position="36"/>
    </location>
</feature>
<dbReference type="EMBL" id="CP034438">
    <property type="protein sequence ID" value="AZN29825.1"/>
    <property type="molecule type" value="Genomic_DNA"/>
</dbReference>
<sequence length="366" mass="37494">MKKRAAAAVIAALMLGGCGSGVAAESPTPTAETTSVGTPAATTAEDPSTGDAPTLPDPRTLTGVSEVSELADPEPIDGDFPQTLPVTVTDHEDNQVTITDTSRILALDLSGSLSRTVIALGHGDAIVGRSISSTEEQLADVPVVTSEGHSLNAEAILSLRPTLVIADRTIGPPEVLDQLTASGIPVVLTDPKHTMESNSDRIQAVAEILGVPEAGAALVERTEAEITAAIDEISAWVPEEPLSVAFLYVRGTAGVFFIFGSDNGTSALIENVGARDIASENGIIGTVPANAESLLLLNPDVIFTMTDGLESTDGVEGLLARPGVSDTTAGQKQRIIAIPDGMSLSFGPQTGDVLLAVAEALYGVSE</sequence>
<dbReference type="Pfam" id="PF01497">
    <property type="entry name" value="Peripla_BP_2"/>
    <property type="match status" value="1"/>
</dbReference>
<evidence type="ECO:0000256" key="3">
    <source>
        <dbReference type="SAM" id="SignalP"/>
    </source>
</evidence>
<reference evidence="5 6" key="1">
    <citation type="submission" date="2018-12" db="EMBL/GenBank/DDBJ databases">
        <title>Complete genome sequence of Flaviflexus salsibiostraticola KCTC 33148.</title>
        <authorList>
            <person name="Bae J.-W."/>
        </authorList>
    </citation>
    <scope>NUCLEOTIDE SEQUENCE [LARGE SCALE GENOMIC DNA]</scope>
    <source>
        <strain evidence="5 6">KCTC 33148</strain>
    </source>
</reference>
<dbReference type="PANTHER" id="PTHR30535:SF4">
    <property type="entry name" value="HEMIN-BINDING PERIPLASMIC PROTEIN HMUT"/>
    <property type="match status" value="1"/>
</dbReference>
<protein>
    <submittedName>
        <fullName evidence="5">Hemin ABC transporter substrate-binding protein</fullName>
    </submittedName>
</protein>
<feature type="domain" description="Fe/B12 periplasmic-binding" evidence="4">
    <location>
        <begin position="105"/>
        <end position="366"/>
    </location>
</feature>
<evidence type="ECO:0000256" key="1">
    <source>
        <dbReference type="ARBA" id="ARBA00008814"/>
    </source>
</evidence>
<evidence type="ECO:0000313" key="5">
    <source>
        <dbReference type="EMBL" id="AZN29825.1"/>
    </source>
</evidence>
<dbReference type="InterPro" id="IPR050902">
    <property type="entry name" value="ABC_Transporter_SBP"/>
</dbReference>